<evidence type="ECO:0008006" key="12">
    <source>
        <dbReference type="Google" id="ProtNLM"/>
    </source>
</evidence>
<evidence type="ECO:0000256" key="4">
    <source>
        <dbReference type="ARBA" id="ARBA00022692"/>
    </source>
</evidence>
<dbReference type="PANTHER" id="PTHR34582:SF7">
    <property type="entry name" value="UPF0702 TRANSMEMBRANE PROTEIN YDFS"/>
    <property type="match status" value="1"/>
</dbReference>
<dbReference type="EMBL" id="CP020028">
    <property type="protein sequence ID" value="ASR49137.1"/>
    <property type="molecule type" value="Genomic_DNA"/>
</dbReference>
<sequence>MTSICKDNTGIYKYCELCGAFGVDDFLRVNFWEMILRASCTFFVLLILARLLGKKQLSQLTYFNYVTGITIGSIAADIVGNSETPFFNGLISLVWWVILTIFIGYIGLKSSKARVLFDGQPTILIKEGKILKKALQRTHLNLDDLSMMLRKKDVFSLQEVHYAILEPDGQFSVLKKELKQTVTKEDMNIPTSTFTYLPSEIISDGKIVKKNLIELNLTEKWVHDELKKHGIQTIQEVFYAEIQKDGSLFINK</sequence>
<comment type="subcellular location">
    <subcellularLocation>
        <location evidence="1">Cell membrane</location>
        <topology evidence="1">Multi-pass membrane protein</topology>
    </subcellularLocation>
</comment>
<dbReference type="InterPro" id="IPR023090">
    <property type="entry name" value="UPF0702_alpha/beta_dom_sf"/>
</dbReference>
<evidence type="ECO:0000256" key="6">
    <source>
        <dbReference type="ARBA" id="ARBA00023136"/>
    </source>
</evidence>
<keyword evidence="4 7" id="KW-0812">Transmembrane</keyword>
<dbReference type="KEGG" id="pkb:B4V02_21775"/>
<evidence type="ECO:0000256" key="3">
    <source>
        <dbReference type="ARBA" id="ARBA00022475"/>
    </source>
</evidence>
<name>A0A222WRA7_9BACL</name>
<feature type="transmembrane region" description="Helical" evidence="7">
    <location>
        <begin position="86"/>
        <end position="108"/>
    </location>
</feature>
<keyword evidence="5 7" id="KW-1133">Transmembrane helix</keyword>
<keyword evidence="11" id="KW-1185">Reference proteome</keyword>
<dbReference type="InterPro" id="IPR048454">
    <property type="entry name" value="YetF_N"/>
</dbReference>
<dbReference type="OrthoDB" id="9778331at2"/>
<protein>
    <recommendedName>
        <fullName evidence="12">DUF421 domain-containing protein</fullName>
    </recommendedName>
</protein>
<feature type="domain" description="YetF-like N-terminal transmembrane" evidence="9">
    <location>
        <begin position="33"/>
        <end position="106"/>
    </location>
</feature>
<dbReference type="Gene3D" id="3.30.240.20">
    <property type="entry name" value="bsu07140 like domains"/>
    <property type="match status" value="2"/>
</dbReference>
<evidence type="ECO:0000256" key="2">
    <source>
        <dbReference type="ARBA" id="ARBA00006448"/>
    </source>
</evidence>
<evidence type="ECO:0000256" key="1">
    <source>
        <dbReference type="ARBA" id="ARBA00004651"/>
    </source>
</evidence>
<dbReference type="Proteomes" id="UP000214666">
    <property type="component" value="Chromosome"/>
</dbReference>
<proteinExistence type="inferred from homology"/>
<feature type="domain" description="YetF C-terminal" evidence="8">
    <location>
        <begin position="109"/>
        <end position="242"/>
    </location>
</feature>
<dbReference type="AlphaFoldDB" id="A0A222WRA7"/>
<keyword evidence="3" id="KW-1003">Cell membrane</keyword>
<dbReference type="Pfam" id="PF04239">
    <property type="entry name" value="DUF421"/>
    <property type="match status" value="1"/>
</dbReference>
<dbReference type="InterPro" id="IPR007353">
    <property type="entry name" value="DUF421"/>
</dbReference>
<accession>A0A222WRA7</accession>
<reference evidence="10 11" key="1">
    <citation type="submission" date="2017-03" db="EMBL/GenBank/DDBJ databases">
        <title>Complete genome sequence of Paenibacillus Kribbensis producing bioflocculants.</title>
        <authorList>
            <person name="Lee H.-G."/>
            <person name="Oh H.-M."/>
        </authorList>
    </citation>
    <scope>NUCLEOTIDE SEQUENCE [LARGE SCALE GENOMIC DNA]</scope>
    <source>
        <strain evidence="10 11">AM49</strain>
    </source>
</reference>
<keyword evidence="6 7" id="KW-0472">Membrane</keyword>
<comment type="similarity">
    <text evidence="2">Belongs to the UPF0702 family.</text>
</comment>
<evidence type="ECO:0000256" key="7">
    <source>
        <dbReference type="SAM" id="Phobius"/>
    </source>
</evidence>
<dbReference type="GO" id="GO:0005886">
    <property type="term" value="C:plasma membrane"/>
    <property type="evidence" value="ECO:0007669"/>
    <property type="project" value="UniProtKB-SubCell"/>
</dbReference>
<dbReference type="Pfam" id="PF20730">
    <property type="entry name" value="YetF_N"/>
    <property type="match status" value="1"/>
</dbReference>
<evidence type="ECO:0000313" key="10">
    <source>
        <dbReference type="EMBL" id="ASR49137.1"/>
    </source>
</evidence>
<dbReference type="PANTHER" id="PTHR34582">
    <property type="entry name" value="UPF0702 TRANSMEMBRANE PROTEIN YCAP"/>
    <property type="match status" value="1"/>
</dbReference>
<evidence type="ECO:0000259" key="8">
    <source>
        <dbReference type="Pfam" id="PF04239"/>
    </source>
</evidence>
<evidence type="ECO:0000313" key="11">
    <source>
        <dbReference type="Proteomes" id="UP000214666"/>
    </source>
</evidence>
<feature type="transmembrane region" description="Helical" evidence="7">
    <location>
        <begin position="34"/>
        <end position="53"/>
    </location>
</feature>
<evidence type="ECO:0000259" key="9">
    <source>
        <dbReference type="Pfam" id="PF20730"/>
    </source>
</evidence>
<feature type="transmembrane region" description="Helical" evidence="7">
    <location>
        <begin position="60"/>
        <end position="80"/>
    </location>
</feature>
<organism evidence="10 11">
    <name type="scientific">Paenibacillus kribbensis</name>
    <dbReference type="NCBI Taxonomy" id="172713"/>
    <lineage>
        <taxon>Bacteria</taxon>
        <taxon>Bacillati</taxon>
        <taxon>Bacillota</taxon>
        <taxon>Bacilli</taxon>
        <taxon>Bacillales</taxon>
        <taxon>Paenibacillaceae</taxon>
        <taxon>Paenibacillus</taxon>
    </lineage>
</organism>
<gene>
    <name evidence="10" type="ORF">B4V02_21775</name>
</gene>
<evidence type="ECO:0000256" key="5">
    <source>
        <dbReference type="ARBA" id="ARBA00022989"/>
    </source>
</evidence>